<dbReference type="EMBL" id="FNTI01000001">
    <property type="protein sequence ID" value="SED41846.1"/>
    <property type="molecule type" value="Genomic_DNA"/>
</dbReference>
<evidence type="ECO:0000313" key="3">
    <source>
        <dbReference type="Proteomes" id="UP000183208"/>
    </source>
</evidence>
<dbReference type="RefSeq" id="WP_143039728.1">
    <property type="nucleotide sequence ID" value="NZ_FNTI01000001.1"/>
</dbReference>
<dbReference type="InterPro" id="IPR036890">
    <property type="entry name" value="HATPase_C_sf"/>
</dbReference>
<dbReference type="SUPFAM" id="SSF55874">
    <property type="entry name" value="ATPase domain of HSP90 chaperone/DNA topoisomerase II/histidine kinase"/>
    <property type="match status" value="1"/>
</dbReference>
<dbReference type="Proteomes" id="UP000183208">
    <property type="component" value="Unassembled WGS sequence"/>
</dbReference>
<sequence>MAKTPQLGEAKNPLRMKINKRFFVDMLTRDIELEDAVLDLLDNCLDGIVRSTPKSLSGKKPYRSYWSKITLNEDTFEIVDNCGGIPKNLIERAFGIGRDIDPNEHYKTIGIYGIGMKRAIFKMALEASVQSHCDFGFEVQISEQWLKDEDEWRLDYHRRKVPFQKGTRIAVTKLRRDIAKIFKTASFEARLHEFIARHYAIIINKGFRVELNGKVILAAPVSILSTKFDDISDDSPSLAPYMAKYEADGVKASLWVGMYRSPSESEGDEESETEQRQSSDNSGWTIICNDRAIVSNDTTILTGWGEAGVPRFHPQFIGIRGILAMESDYPLKLPLTTTKRGLDASSELYLNLKQFMREGTKFYTSFTNHWKADRVKAKKLFAEAELLEMPELRALMSKSELSAVKRLDGAFKYEPHLPTPAPSEMKRISFTRHKDDISKVASKMLGDPKAKPTDVGAACFDEMLKKVSR</sequence>
<proteinExistence type="predicted"/>
<dbReference type="AlphaFoldDB" id="A0A1H5AHE5"/>
<keyword evidence="2" id="KW-0808">Transferase</keyword>
<gene>
    <name evidence="2" type="ORF">SAMN05444171_4056</name>
</gene>
<dbReference type="GO" id="GO:0016301">
    <property type="term" value="F:kinase activity"/>
    <property type="evidence" value="ECO:0007669"/>
    <property type="project" value="UniProtKB-KW"/>
</dbReference>
<evidence type="ECO:0000256" key="1">
    <source>
        <dbReference type="SAM" id="MobiDB-lite"/>
    </source>
</evidence>
<protein>
    <submittedName>
        <fullName evidence="2">Histidine kinase-, DNA gyrase B-, and HSP90-like ATPase</fullName>
    </submittedName>
</protein>
<organism evidence="2 3">
    <name type="scientific">Bradyrhizobium lablabi</name>
    <dbReference type="NCBI Taxonomy" id="722472"/>
    <lineage>
        <taxon>Bacteria</taxon>
        <taxon>Pseudomonadati</taxon>
        <taxon>Pseudomonadota</taxon>
        <taxon>Alphaproteobacteria</taxon>
        <taxon>Hyphomicrobiales</taxon>
        <taxon>Nitrobacteraceae</taxon>
        <taxon>Bradyrhizobium</taxon>
    </lineage>
</organism>
<reference evidence="2 3" key="1">
    <citation type="submission" date="2016-10" db="EMBL/GenBank/DDBJ databases">
        <authorList>
            <person name="de Groot N.N."/>
        </authorList>
    </citation>
    <scope>NUCLEOTIDE SEQUENCE [LARGE SCALE GENOMIC DNA]</scope>
    <source>
        <strain evidence="2 3">GAS522</strain>
    </source>
</reference>
<evidence type="ECO:0000313" key="2">
    <source>
        <dbReference type="EMBL" id="SED41846.1"/>
    </source>
</evidence>
<keyword evidence="2" id="KW-0418">Kinase</keyword>
<dbReference type="OrthoDB" id="9813438at2"/>
<dbReference type="Pfam" id="PF13589">
    <property type="entry name" value="HATPase_c_3"/>
    <property type="match status" value="1"/>
</dbReference>
<name>A0A1H5AHE5_9BRAD</name>
<dbReference type="Gene3D" id="3.30.565.10">
    <property type="entry name" value="Histidine kinase-like ATPase, C-terminal domain"/>
    <property type="match status" value="1"/>
</dbReference>
<accession>A0A1H5AHE5</accession>
<feature type="region of interest" description="Disordered" evidence="1">
    <location>
        <begin position="261"/>
        <end position="282"/>
    </location>
</feature>